<comment type="caution">
    <text evidence="2">The sequence shown here is derived from an EMBL/GenBank/DDBJ whole genome shotgun (WGS) entry which is preliminary data.</text>
</comment>
<reference evidence="3" key="1">
    <citation type="journal article" date="2019" name="Int. J. Syst. Evol. Microbiol.">
        <title>The Global Catalogue of Microorganisms (GCM) 10K type strain sequencing project: providing services to taxonomists for standard genome sequencing and annotation.</title>
        <authorList>
            <consortium name="The Broad Institute Genomics Platform"/>
            <consortium name="The Broad Institute Genome Sequencing Center for Infectious Disease"/>
            <person name="Wu L."/>
            <person name="Ma J."/>
        </authorList>
    </citation>
    <scope>NUCLEOTIDE SEQUENCE [LARGE SCALE GENOMIC DNA]</scope>
    <source>
        <strain evidence="3">KCTC 52274</strain>
    </source>
</reference>
<dbReference type="EMBL" id="JBHULE010000035">
    <property type="protein sequence ID" value="MFD2565094.1"/>
    <property type="molecule type" value="Genomic_DNA"/>
</dbReference>
<evidence type="ECO:0000313" key="3">
    <source>
        <dbReference type="Proteomes" id="UP001597319"/>
    </source>
</evidence>
<evidence type="ECO:0000313" key="2">
    <source>
        <dbReference type="EMBL" id="MFD2565094.1"/>
    </source>
</evidence>
<proteinExistence type="predicted"/>
<name>A0ABW5LMR3_9FLAO</name>
<accession>A0ABW5LMR3</accession>
<sequence>MQDTSTQYDAVITKCRNLFIKKMKDYGSAWRILRLPSLTDQIFIKAQRIRGLQENEVRKVDEGEVSEFIGIINYSLMALIQLEKGIAEQPDLSTEEATDLYDSHIEITKTLMMNKNHDYGEAWRDMRVSSLTDLIIQKLLRVKQIEDNKGKTLVSEGIDANYQDMINYAVFAMIHLGEAE</sequence>
<gene>
    <name evidence="2" type="ORF">ACFSR1_20615</name>
</gene>
<dbReference type="Pfam" id="PF07659">
    <property type="entry name" value="DUF1599"/>
    <property type="match status" value="2"/>
</dbReference>
<feature type="domain" description="Nucleotide modification associated" evidence="1">
    <location>
        <begin position="22"/>
        <end position="82"/>
    </location>
</feature>
<dbReference type="InterPro" id="IPR011630">
    <property type="entry name" value="DUF1599"/>
</dbReference>
<keyword evidence="3" id="KW-1185">Reference proteome</keyword>
<protein>
    <submittedName>
        <fullName evidence="2">DUF1599 domain-containing protein</fullName>
    </submittedName>
</protein>
<dbReference type="Proteomes" id="UP001597319">
    <property type="component" value="Unassembled WGS sequence"/>
</dbReference>
<dbReference type="RefSeq" id="WP_378294923.1">
    <property type="nucleotide sequence ID" value="NZ_JBHULE010000035.1"/>
</dbReference>
<organism evidence="2 3">
    <name type="scientific">Aquimarina rubra</name>
    <dbReference type="NCBI Taxonomy" id="1920033"/>
    <lineage>
        <taxon>Bacteria</taxon>
        <taxon>Pseudomonadati</taxon>
        <taxon>Bacteroidota</taxon>
        <taxon>Flavobacteriia</taxon>
        <taxon>Flavobacteriales</taxon>
        <taxon>Flavobacteriaceae</taxon>
        <taxon>Aquimarina</taxon>
    </lineage>
</organism>
<evidence type="ECO:0000259" key="1">
    <source>
        <dbReference type="Pfam" id="PF07659"/>
    </source>
</evidence>
<feature type="domain" description="Nucleotide modification associated" evidence="1">
    <location>
        <begin position="115"/>
        <end position="176"/>
    </location>
</feature>